<dbReference type="OrthoDB" id="27934at2759"/>
<proteinExistence type="inferred from homology"/>
<evidence type="ECO:0000256" key="1">
    <source>
        <dbReference type="ARBA" id="ARBA00038101"/>
    </source>
</evidence>
<dbReference type="CTD" id="80343"/>
<dbReference type="SUPFAM" id="SSF81901">
    <property type="entry name" value="HCP-like"/>
    <property type="match status" value="3"/>
</dbReference>
<dbReference type="GO" id="GO:0005789">
    <property type="term" value="C:endoplasmic reticulum membrane"/>
    <property type="evidence" value="ECO:0007669"/>
    <property type="project" value="TreeGrafter"/>
</dbReference>
<dbReference type="InterPro" id="IPR011990">
    <property type="entry name" value="TPR-like_helical_dom_sf"/>
</dbReference>
<dbReference type="Pfam" id="PF08238">
    <property type="entry name" value="Sel1"/>
    <property type="match status" value="11"/>
</dbReference>
<reference evidence="3" key="1">
    <citation type="submission" date="2025-08" db="UniProtKB">
        <authorList>
            <consortium name="RefSeq"/>
        </authorList>
    </citation>
    <scope>IDENTIFICATION</scope>
    <source>
        <tissue evidence="3">Blood</tissue>
    </source>
</reference>
<dbReference type="GeneID" id="104991606"/>
<dbReference type="GO" id="GO:0036503">
    <property type="term" value="P:ERAD pathway"/>
    <property type="evidence" value="ECO:0007669"/>
    <property type="project" value="TreeGrafter"/>
</dbReference>
<dbReference type="PANTHER" id="PTHR11102">
    <property type="entry name" value="SEL-1-LIKE PROTEIN"/>
    <property type="match status" value="1"/>
</dbReference>
<dbReference type="KEGG" id="bbis:104991606"/>
<dbReference type="AlphaFoldDB" id="A0A6P3HT05"/>
<evidence type="ECO:0000313" key="3">
    <source>
        <dbReference type="RefSeq" id="XP_010842457.1"/>
    </source>
</evidence>
<organism evidence="2 3">
    <name type="scientific">Bison bison bison</name>
    <name type="common">North American plains bison</name>
    <dbReference type="NCBI Taxonomy" id="43346"/>
    <lineage>
        <taxon>Eukaryota</taxon>
        <taxon>Metazoa</taxon>
        <taxon>Chordata</taxon>
        <taxon>Craniata</taxon>
        <taxon>Vertebrata</taxon>
        <taxon>Euteleostomi</taxon>
        <taxon>Mammalia</taxon>
        <taxon>Eutheria</taxon>
        <taxon>Laurasiatheria</taxon>
        <taxon>Artiodactyla</taxon>
        <taxon>Ruminantia</taxon>
        <taxon>Pecora</taxon>
        <taxon>Bovidae</taxon>
        <taxon>Bovinae</taxon>
        <taxon>Bison</taxon>
    </lineage>
</organism>
<dbReference type="Proteomes" id="UP000515208">
    <property type="component" value="Unplaced"/>
</dbReference>
<dbReference type="SMART" id="SM00671">
    <property type="entry name" value="SEL1"/>
    <property type="match status" value="11"/>
</dbReference>
<sequence length="673" mass="75029">MRACEPQPPSPPAATPEACVLQGPSGHNYRACVSQLLMSARPRACAPQGKPQQLKKQAKNNFTDEGDQLFNMGIQILQQSKSQKQKAEAYIFFAKAADMGNLKAMEKMADALLFGNFGMQNITAAIQLYESLAKEGSYKAQNALGFLSSYGIGMEYNQAKALIYYTFGSAGGSMMSQMILGYRYLSGINVLQNCEVALSHYKKVADYISGCPEKVSDGKFKENQPNRACSKMTVIYCSGLFLFTVADKLEKSEGIPVEKVRLTERPENLSSNSEILDWDIYQYYKFLAERGDVQIQVSLGQLHLIGRKGLDQDYYKALYYFLKAAKAGSANAMAFIGKMYLEGNAAAPQNNATAFKYFSMAASKGNAIGLHGLGLLYFYGKGVPVNYAEALKYFQKAAEKGWPNAQFQLGFMYYSGSGVWKDYKLAFKYFYLASQSGQPLAIYYLAEMYATGTGVLRSCRTAVELYKGVCELGHWAEKFLTAYFAYKNGDIDSSLVQYALLAEMGYEVAQSNSAFILESKKAKILEKEKMYPMALLLWNRAAIQGNAFARVKIGDYHYYGYGTKKDYQTAATHYSIAADKYHSAQAMFNLGYMYEHGLGITKDIHLARRLYDMAAQTSPDAHIPVFLALMKLETVHLLQDILLFNVSLSQIGPKSLETPTSNSWAERWGEMMF</sequence>
<protein>
    <submittedName>
        <fullName evidence="3">Protein sel-1 homolog 2</fullName>
    </submittedName>
</protein>
<dbReference type="PANTHER" id="PTHR11102:SF53">
    <property type="entry name" value="PROTEIN SEL-1 HOMOLOG 2"/>
    <property type="match status" value="1"/>
</dbReference>
<comment type="similarity">
    <text evidence="1">Belongs to the sel-1 family.</text>
</comment>
<keyword evidence="2" id="KW-1185">Reference proteome</keyword>
<dbReference type="RefSeq" id="XP_010842457.1">
    <property type="nucleotide sequence ID" value="XM_010844155.1"/>
</dbReference>
<accession>A0A6P3HT05</accession>
<dbReference type="InterPro" id="IPR006597">
    <property type="entry name" value="Sel1-like"/>
</dbReference>
<dbReference type="Gene3D" id="1.25.40.10">
    <property type="entry name" value="Tetratricopeptide repeat domain"/>
    <property type="match status" value="2"/>
</dbReference>
<dbReference type="InterPro" id="IPR050767">
    <property type="entry name" value="Sel1_AlgK"/>
</dbReference>
<evidence type="ECO:0000313" key="2">
    <source>
        <dbReference type="Proteomes" id="UP000515208"/>
    </source>
</evidence>
<gene>
    <name evidence="3" type="primary">SEL1L2</name>
</gene>
<name>A0A6P3HT05_BISBB</name>